<name>A0AAE0XNR0_9GAST</name>
<gene>
    <name evidence="1" type="ORF">RRG08_033524</name>
</gene>
<sequence>MVVFIARHRNPYCCLPSDESNVRRIFTSSARFTTARPAAAFTASQLVHLQARFTIAQPAAAAAFTASQFVYLQALFTTAPAAAAAAAVNTGLRHHRLLPARCKEDQAHVD</sequence>
<organism evidence="1 2">
    <name type="scientific">Elysia crispata</name>
    <name type="common">lettuce slug</name>
    <dbReference type="NCBI Taxonomy" id="231223"/>
    <lineage>
        <taxon>Eukaryota</taxon>
        <taxon>Metazoa</taxon>
        <taxon>Spiralia</taxon>
        <taxon>Lophotrochozoa</taxon>
        <taxon>Mollusca</taxon>
        <taxon>Gastropoda</taxon>
        <taxon>Heterobranchia</taxon>
        <taxon>Euthyneura</taxon>
        <taxon>Panpulmonata</taxon>
        <taxon>Sacoglossa</taxon>
        <taxon>Placobranchoidea</taxon>
        <taxon>Plakobranchidae</taxon>
        <taxon>Elysia</taxon>
    </lineage>
</organism>
<evidence type="ECO:0000313" key="1">
    <source>
        <dbReference type="EMBL" id="KAK3700246.1"/>
    </source>
</evidence>
<dbReference type="AlphaFoldDB" id="A0AAE0XNR0"/>
<dbReference type="EMBL" id="JAWDGP010007919">
    <property type="protein sequence ID" value="KAK3700246.1"/>
    <property type="molecule type" value="Genomic_DNA"/>
</dbReference>
<comment type="caution">
    <text evidence="1">The sequence shown here is derived from an EMBL/GenBank/DDBJ whole genome shotgun (WGS) entry which is preliminary data.</text>
</comment>
<proteinExistence type="predicted"/>
<protein>
    <submittedName>
        <fullName evidence="1">Uncharacterized protein</fullName>
    </submittedName>
</protein>
<accession>A0AAE0XNR0</accession>
<dbReference type="Proteomes" id="UP001283361">
    <property type="component" value="Unassembled WGS sequence"/>
</dbReference>
<evidence type="ECO:0000313" key="2">
    <source>
        <dbReference type="Proteomes" id="UP001283361"/>
    </source>
</evidence>
<keyword evidence="2" id="KW-1185">Reference proteome</keyword>
<reference evidence="1" key="1">
    <citation type="journal article" date="2023" name="G3 (Bethesda)">
        <title>A reference genome for the long-term kleptoplast-retaining sea slug Elysia crispata morphotype clarki.</title>
        <authorList>
            <person name="Eastman K.E."/>
            <person name="Pendleton A.L."/>
            <person name="Shaikh M.A."/>
            <person name="Suttiyut T."/>
            <person name="Ogas R."/>
            <person name="Tomko P."/>
            <person name="Gavelis G."/>
            <person name="Widhalm J.R."/>
            <person name="Wisecaver J.H."/>
        </authorList>
    </citation>
    <scope>NUCLEOTIDE SEQUENCE</scope>
    <source>
        <strain evidence="1">ECLA1</strain>
    </source>
</reference>